<comment type="subcellular location">
    <subcellularLocation>
        <location evidence="1 7">Cell membrane</location>
        <topology evidence="1 7">Multi-pass membrane protein</topology>
    </subcellularLocation>
</comment>
<dbReference type="EMBL" id="STGV01000001">
    <property type="protein sequence ID" value="THV25142.1"/>
    <property type="molecule type" value="Genomic_DNA"/>
</dbReference>
<evidence type="ECO:0000256" key="1">
    <source>
        <dbReference type="ARBA" id="ARBA00004651"/>
    </source>
</evidence>
<comment type="similarity">
    <text evidence="7">Belongs to the binding-protein-dependent transport system permease family.</text>
</comment>
<dbReference type="GO" id="GO:0015226">
    <property type="term" value="F:carnitine transmembrane transporter activity"/>
    <property type="evidence" value="ECO:0007669"/>
    <property type="project" value="TreeGrafter"/>
</dbReference>
<evidence type="ECO:0000256" key="3">
    <source>
        <dbReference type="ARBA" id="ARBA00022475"/>
    </source>
</evidence>
<evidence type="ECO:0000256" key="4">
    <source>
        <dbReference type="ARBA" id="ARBA00022692"/>
    </source>
</evidence>
<keyword evidence="3" id="KW-1003">Cell membrane</keyword>
<dbReference type="GO" id="GO:0015871">
    <property type="term" value="P:choline transport"/>
    <property type="evidence" value="ECO:0007669"/>
    <property type="project" value="TreeGrafter"/>
</dbReference>
<dbReference type="InterPro" id="IPR000515">
    <property type="entry name" value="MetI-like"/>
</dbReference>
<accession>A0A4S8P8E9</accession>
<keyword evidence="2 7" id="KW-0813">Transport</keyword>
<sequence>MASILCNYLPELLCKFPEIDDTAMRIARKSIDDSFKGFVRSYGNVIDALTNPLQLFLNWLETLFVNAPWFIFLLVMVAIVYATSRNLRIVAITVIGMLFIGFVGLWEDTMVTLAIVTVSTLLAIVIGIPIGILMARSDRAQAFFNPILDVMQTMPSFVYLIPVVMVFGIGKVPGVIAVVIYAVPPMIRLTNLGIRLVDREVLEAADAFGSSPRQKLMNVQIPLALPTVMAGINQTIMMSLAMVVVASMIGVGGLGKNVLQAISNQFLTIGFLNGFALVAIAIIFDRASQAYGKRLQRHTEVVHG</sequence>
<proteinExistence type="inferred from homology"/>
<dbReference type="GO" id="GO:0031460">
    <property type="term" value="P:glycine betaine transport"/>
    <property type="evidence" value="ECO:0007669"/>
    <property type="project" value="UniProtKB-ARBA"/>
</dbReference>
<dbReference type="PROSITE" id="PS50928">
    <property type="entry name" value="ABC_TM1"/>
    <property type="match status" value="1"/>
</dbReference>
<protein>
    <submittedName>
        <fullName evidence="9">Proline/glycine betaine ABC transporter permease</fullName>
    </submittedName>
</protein>
<dbReference type="SUPFAM" id="SSF161098">
    <property type="entry name" value="MetI-like"/>
    <property type="match status" value="1"/>
</dbReference>
<dbReference type="AlphaFoldDB" id="A0A4S8P8E9"/>
<feature type="domain" description="ABC transmembrane type-1" evidence="8">
    <location>
        <begin position="109"/>
        <end position="288"/>
    </location>
</feature>
<dbReference type="OrthoDB" id="9815258at2"/>
<evidence type="ECO:0000256" key="7">
    <source>
        <dbReference type="RuleBase" id="RU363032"/>
    </source>
</evidence>
<gene>
    <name evidence="9" type="ORF">FAA97_02760</name>
</gene>
<dbReference type="RefSeq" id="WP_136596990.1">
    <property type="nucleotide sequence ID" value="NZ_STGV01000001.1"/>
</dbReference>
<feature type="transmembrane region" description="Helical" evidence="7">
    <location>
        <begin position="156"/>
        <end position="183"/>
    </location>
</feature>
<evidence type="ECO:0000256" key="6">
    <source>
        <dbReference type="ARBA" id="ARBA00023136"/>
    </source>
</evidence>
<dbReference type="InterPro" id="IPR035906">
    <property type="entry name" value="MetI-like_sf"/>
</dbReference>
<dbReference type="PANTHER" id="PTHR47737:SF1">
    <property type="entry name" value="GLYCINE BETAINE_PROLINE BETAINE TRANSPORT SYSTEM PERMEASE PROTEIN PROW"/>
    <property type="match status" value="1"/>
</dbReference>
<feature type="transmembrane region" description="Helical" evidence="7">
    <location>
        <begin position="236"/>
        <end position="254"/>
    </location>
</feature>
<evidence type="ECO:0000259" key="8">
    <source>
        <dbReference type="PROSITE" id="PS50928"/>
    </source>
</evidence>
<dbReference type="PANTHER" id="PTHR47737">
    <property type="entry name" value="GLYCINE BETAINE/PROLINE BETAINE TRANSPORT SYSTEM PERMEASE PROTEIN PROW"/>
    <property type="match status" value="1"/>
</dbReference>
<dbReference type="CDD" id="cd06261">
    <property type="entry name" value="TM_PBP2"/>
    <property type="match status" value="1"/>
</dbReference>
<dbReference type="Pfam" id="PF00528">
    <property type="entry name" value="BPD_transp_1"/>
    <property type="match status" value="1"/>
</dbReference>
<dbReference type="Gene3D" id="1.10.3720.10">
    <property type="entry name" value="MetI-like"/>
    <property type="match status" value="1"/>
</dbReference>
<dbReference type="Proteomes" id="UP000308828">
    <property type="component" value="Unassembled WGS sequence"/>
</dbReference>
<feature type="transmembrane region" description="Helical" evidence="7">
    <location>
        <begin position="112"/>
        <end position="135"/>
    </location>
</feature>
<dbReference type="GO" id="GO:0005275">
    <property type="term" value="F:amine transmembrane transporter activity"/>
    <property type="evidence" value="ECO:0007669"/>
    <property type="project" value="TreeGrafter"/>
</dbReference>
<comment type="caution">
    <text evidence="9">The sequence shown here is derived from an EMBL/GenBank/DDBJ whole genome shotgun (WGS) entry which is preliminary data.</text>
</comment>
<feature type="transmembrane region" description="Helical" evidence="7">
    <location>
        <begin position="89"/>
        <end position="106"/>
    </location>
</feature>
<keyword evidence="5 7" id="KW-1133">Transmembrane helix</keyword>
<organism evidence="9 10">
    <name type="scientific">Peteryoungia ipomoeae</name>
    <dbReference type="NCBI Taxonomy" id="1210932"/>
    <lineage>
        <taxon>Bacteria</taxon>
        <taxon>Pseudomonadati</taxon>
        <taxon>Pseudomonadota</taxon>
        <taxon>Alphaproteobacteria</taxon>
        <taxon>Hyphomicrobiales</taxon>
        <taxon>Rhizobiaceae</taxon>
        <taxon>Peteryoungia</taxon>
    </lineage>
</organism>
<evidence type="ECO:0000256" key="2">
    <source>
        <dbReference type="ARBA" id="ARBA00022448"/>
    </source>
</evidence>
<feature type="transmembrane region" description="Helical" evidence="7">
    <location>
        <begin position="266"/>
        <end position="284"/>
    </location>
</feature>
<dbReference type="GO" id="GO:0043190">
    <property type="term" value="C:ATP-binding cassette (ABC) transporter complex"/>
    <property type="evidence" value="ECO:0007669"/>
    <property type="project" value="TreeGrafter"/>
</dbReference>
<feature type="transmembrane region" description="Helical" evidence="7">
    <location>
        <begin position="63"/>
        <end position="82"/>
    </location>
</feature>
<keyword evidence="10" id="KW-1185">Reference proteome</keyword>
<reference evidence="9 10" key="1">
    <citation type="submission" date="2019-04" db="EMBL/GenBank/DDBJ databases">
        <title>Genome sequence of strain shin9-1.</title>
        <authorList>
            <person name="Gao J."/>
            <person name="Sun J."/>
        </authorList>
    </citation>
    <scope>NUCLEOTIDE SEQUENCE [LARGE SCALE GENOMIC DNA]</scope>
    <source>
        <strain evidence="10">shin9-1</strain>
    </source>
</reference>
<evidence type="ECO:0000313" key="10">
    <source>
        <dbReference type="Proteomes" id="UP000308828"/>
    </source>
</evidence>
<name>A0A4S8P8E9_9HYPH</name>
<evidence type="ECO:0000313" key="9">
    <source>
        <dbReference type="EMBL" id="THV25142.1"/>
    </source>
</evidence>
<keyword evidence="6 7" id="KW-0472">Membrane</keyword>
<dbReference type="FunFam" id="1.10.3720.10:FF:000001">
    <property type="entry name" value="Glycine betaine ABC transporter, permease"/>
    <property type="match status" value="1"/>
</dbReference>
<keyword evidence="4 7" id="KW-0812">Transmembrane</keyword>
<evidence type="ECO:0000256" key="5">
    <source>
        <dbReference type="ARBA" id="ARBA00022989"/>
    </source>
</evidence>